<comment type="caution">
    <text evidence="3">The sequence shown here is derived from an EMBL/GenBank/DDBJ whole genome shotgun (WGS) entry which is preliminary data.</text>
</comment>
<reference evidence="4" key="1">
    <citation type="journal article" date="2019" name="Int. J. Syst. Evol. Microbiol.">
        <title>The Global Catalogue of Microorganisms (GCM) 10K type strain sequencing project: providing services to taxonomists for standard genome sequencing and annotation.</title>
        <authorList>
            <consortium name="The Broad Institute Genomics Platform"/>
            <consortium name="The Broad Institute Genome Sequencing Center for Infectious Disease"/>
            <person name="Wu L."/>
            <person name="Ma J."/>
        </authorList>
    </citation>
    <scope>NUCLEOTIDE SEQUENCE [LARGE SCALE GENOMIC DNA]</scope>
    <source>
        <strain evidence="4">CCM 7043</strain>
    </source>
</reference>
<dbReference type="Proteomes" id="UP001597114">
    <property type="component" value="Unassembled WGS sequence"/>
</dbReference>
<keyword evidence="4" id="KW-1185">Reference proteome</keyword>
<dbReference type="InterPro" id="IPR001279">
    <property type="entry name" value="Metallo-B-lactamas"/>
</dbReference>
<dbReference type="PANTHER" id="PTHR43546:SF9">
    <property type="entry name" value="L-ASCORBATE-6-PHOSPHATE LACTONASE ULAG-RELATED"/>
    <property type="match status" value="1"/>
</dbReference>
<dbReference type="Gene3D" id="3.60.15.10">
    <property type="entry name" value="Ribonuclease Z/Hydroxyacylglutathione hydrolase-like"/>
    <property type="match status" value="1"/>
</dbReference>
<dbReference type="Pfam" id="PF12706">
    <property type="entry name" value="Lactamase_B_2"/>
    <property type="match status" value="1"/>
</dbReference>
<sequence length="251" mass="25915">MDELTVHTIGGPTAVLTYAGSRLMLDPTFDGPGEYRNGPVTSIKLAGPAAGPREIGQVDAVLLSHDHHIDNLDVAGRDYVLGAPRVFTTTAGADRLGAAATGLRPFEHSDVGAVRVTAVPALHGSPEVGLRNGPVVGFVLESDDQPTVYVSGDNASLDVVAIVAERFPDIEIAILNVGAAKLAARGDVFLTLTADLAARAAALLGVRAVVPVHQDGWGHFTQGAEDVVRAFAEAGSAEVLHDLRPGASVTL</sequence>
<evidence type="ECO:0000313" key="3">
    <source>
        <dbReference type="EMBL" id="MFD1523646.1"/>
    </source>
</evidence>
<proteinExistence type="predicted"/>
<protein>
    <submittedName>
        <fullName evidence="3">MBL fold metallo-hydrolase</fullName>
    </submittedName>
</protein>
<evidence type="ECO:0000259" key="2">
    <source>
        <dbReference type="Pfam" id="PF12706"/>
    </source>
</evidence>
<dbReference type="EMBL" id="JBHUCO010000068">
    <property type="protein sequence ID" value="MFD1523646.1"/>
    <property type="molecule type" value="Genomic_DNA"/>
</dbReference>
<dbReference type="RefSeq" id="WP_344722992.1">
    <property type="nucleotide sequence ID" value="NZ_BAAAUS010000016.1"/>
</dbReference>
<organism evidence="3 4">
    <name type="scientific">Pseudonocardia yunnanensis</name>
    <dbReference type="NCBI Taxonomy" id="58107"/>
    <lineage>
        <taxon>Bacteria</taxon>
        <taxon>Bacillati</taxon>
        <taxon>Actinomycetota</taxon>
        <taxon>Actinomycetes</taxon>
        <taxon>Pseudonocardiales</taxon>
        <taxon>Pseudonocardiaceae</taxon>
        <taxon>Pseudonocardia</taxon>
    </lineage>
</organism>
<evidence type="ECO:0000313" key="4">
    <source>
        <dbReference type="Proteomes" id="UP001597114"/>
    </source>
</evidence>
<dbReference type="SUPFAM" id="SSF56281">
    <property type="entry name" value="Metallo-hydrolase/oxidoreductase"/>
    <property type="match status" value="1"/>
</dbReference>
<dbReference type="PANTHER" id="PTHR43546">
    <property type="entry name" value="UPF0173 METAL-DEPENDENT HYDROLASE MJ1163-RELATED"/>
    <property type="match status" value="1"/>
</dbReference>
<name>A0ABW4F923_9PSEU</name>
<feature type="domain" description="Metallo-beta-lactamase" evidence="2">
    <location>
        <begin position="22"/>
        <end position="213"/>
    </location>
</feature>
<accession>A0ABW4F923</accession>
<evidence type="ECO:0000256" key="1">
    <source>
        <dbReference type="ARBA" id="ARBA00022801"/>
    </source>
</evidence>
<gene>
    <name evidence="3" type="ORF">ACFSJD_39610</name>
</gene>
<dbReference type="InterPro" id="IPR050114">
    <property type="entry name" value="UPF0173_UPF0282_UlaG_hydrolase"/>
</dbReference>
<keyword evidence="1" id="KW-0378">Hydrolase</keyword>
<dbReference type="InterPro" id="IPR036866">
    <property type="entry name" value="RibonucZ/Hydroxyglut_hydro"/>
</dbReference>